<feature type="compositionally biased region" description="Polar residues" evidence="4">
    <location>
        <begin position="36"/>
        <end position="46"/>
    </location>
</feature>
<feature type="domain" description="Pseudouridine synthase I TruA alpha/beta" evidence="5">
    <location>
        <begin position="226"/>
        <end position="336"/>
    </location>
</feature>
<keyword evidence="7" id="KW-1185">Reference proteome</keyword>
<accession>A0A7D9IHD2</accession>
<dbReference type="InterPro" id="IPR020095">
    <property type="entry name" value="PsdUridine_synth_TruA_C"/>
</dbReference>
<dbReference type="Gene3D" id="3.30.70.580">
    <property type="entry name" value="Pseudouridine synthase I, catalytic domain, N-terminal subdomain"/>
    <property type="match status" value="1"/>
</dbReference>
<dbReference type="Pfam" id="PF01416">
    <property type="entry name" value="PseudoU_synth_1"/>
    <property type="match status" value="1"/>
</dbReference>
<dbReference type="EMBL" id="CACRXK020005175">
    <property type="protein sequence ID" value="CAB4005365.1"/>
    <property type="molecule type" value="Genomic_DNA"/>
</dbReference>
<evidence type="ECO:0000313" key="6">
    <source>
        <dbReference type="EMBL" id="CAB4005365.1"/>
    </source>
</evidence>
<proteinExistence type="inferred from homology"/>
<gene>
    <name evidence="6" type="ORF">PACLA_8A039477</name>
</gene>
<reference evidence="6" key="1">
    <citation type="submission" date="2020-04" db="EMBL/GenBank/DDBJ databases">
        <authorList>
            <person name="Alioto T."/>
            <person name="Alioto T."/>
            <person name="Gomez Garrido J."/>
        </authorList>
    </citation>
    <scope>NUCLEOTIDE SEQUENCE</scope>
    <source>
        <strain evidence="6">A484AB</strain>
    </source>
</reference>
<dbReference type="InterPro" id="IPR020097">
    <property type="entry name" value="PsdUridine_synth_TruA_a/b_dom"/>
</dbReference>
<evidence type="ECO:0000256" key="2">
    <source>
        <dbReference type="ARBA" id="ARBA00022694"/>
    </source>
</evidence>
<evidence type="ECO:0000313" key="7">
    <source>
        <dbReference type="Proteomes" id="UP001152795"/>
    </source>
</evidence>
<dbReference type="SUPFAM" id="SSF55120">
    <property type="entry name" value="Pseudouridine synthase"/>
    <property type="match status" value="1"/>
</dbReference>
<dbReference type="HAMAP" id="MF_00171">
    <property type="entry name" value="TruA"/>
    <property type="match status" value="1"/>
</dbReference>
<comment type="similarity">
    <text evidence="1">Belongs to the tRNA pseudouridine synthase TruA family.</text>
</comment>
<evidence type="ECO:0000256" key="1">
    <source>
        <dbReference type="ARBA" id="ARBA00009375"/>
    </source>
</evidence>
<dbReference type="PANTHER" id="PTHR11142:SF5">
    <property type="entry name" value="TRNA PSEUDOURIDINE(38_39) SYNTHASE"/>
    <property type="match status" value="1"/>
</dbReference>
<dbReference type="InterPro" id="IPR001406">
    <property type="entry name" value="PsdUridine_synth_TruA"/>
</dbReference>
<dbReference type="NCBIfam" id="TIGR00071">
    <property type="entry name" value="hisT_truA"/>
    <property type="match status" value="1"/>
</dbReference>
<evidence type="ECO:0000256" key="4">
    <source>
        <dbReference type="SAM" id="MobiDB-lite"/>
    </source>
</evidence>
<dbReference type="GO" id="GO:0009982">
    <property type="term" value="F:pseudouridine synthase activity"/>
    <property type="evidence" value="ECO:0007669"/>
    <property type="project" value="InterPro"/>
</dbReference>
<dbReference type="CDD" id="cd02569">
    <property type="entry name" value="PseudoU_synth_ScPus3"/>
    <property type="match status" value="1"/>
</dbReference>
<dbReference type="PANTHER" id="PTHR11142">
    <property type="entry name" value="PSEUDOURIDYLATE SYNTHASE"/>
    <property type="match status" value="1"/>
</dbReference>
<dbReference type="GO" id="GO:0005737">
    <property type="term" value="C:cytoplasm"/>
    <property type="evidence" value="ECO:0007669"/>
    <property type="project" value="TreeGrafter"/>
</dbReference>
<dbReference type="Proteomes" id="UP001152795">
    <property type="component" value="Unassembled WGS sequence"/>
</dbReference>
<evidence type="ECO:0000256" key="3">
    <source>
        <dbReference type="ARBA" id="ARBA00023235"/>
    </source>
</evidence>
<keyword evidence="3" id="KW-0413">Isomerase</keyword>
<organism evidence="6 7">
    <name type="scientific">Paramuricea clavata</name>
    <name type="common">Red gorgonian</name>
    <name type="synonym">Violescent sea-whip</name>
    <dbReference type="NCBI Taxonomy" id="317549"/>
    <lineage>
        <taxon>Eukaryota</taxon>
        <taxon>Metazoa</taxon>
        <taxon>Cnidaria</taxon>
        <taxon>Anthozoa</taxon>
        <taxon>Octocorallia</taxon>
        <taxon>Malacalcyonacea</taxon>
        <taxon>Plexauridae</taxon>
        <taxon>Paramuricea</taxon>
    </lineage>
</organism>
<evidence type="ECO:0000259" key="5">
    <source>
        <dbReference type="Pfam" id="PF01416"/>
    </source>
</evidence>
<keyword evidence="2" id="KW-0819">tRNA processing</keyword>
<dbReference type="InterPro" id="IPR041707">
    <property type="entry name" value="Pus3-like"/>
</dbReference>
<dbReference type="InterPro" id="IPR020094">
    <property type="entry name" value="TruA/RsuA/RluB/E/F_N"/>
</dbReference>
<sequence length="445" mass="51843">MEERTKRKRDDSREELLVRLTELENQNRELKERLSTFETPSSQSVNKKAKKSNEPKLKKRKAFDFSRYNVRHIALKIAYLGWDYHGFASQENIENTIEAHFFNALQKACLIKDRTTCNYSRCGRTDKGVSALAQVISLEVRSNLDEGCGVIQNKELSTHDNTVNKNEEELNYVHVINKLLPDEIRVLAWAPVALDFKARFSCLYRMYKYYFPAANFDIERMNEAGKKFIGEHDFRNFCKMDVGNNVTSFCRNILSVDVQRLNNSSENEYEMCVMTVRGMAFLWHQVRCMVAILFLIGENLEEPEIIDHMLNITKCPRRPQYNMASEIPLVLFHCEYKDINWQYDHPDELQRISNSYQRLWTTSSIKTTMIRELLNGLHTVTDESGECEPVSSCEDKTFAGMCLIPGHHIKSYKKILTRALCDSLETKLENHSAKQQRLKNKNSTD</sequence>
<feature type="region of interest" description="Disordered" evidence="4">
    <location>
        <begin position="31"/>
        <end position="56"/>
    </location>
</feature>
<name>A0A7D9IHD2_PARCT</name>
<dbReference type="GO" id="GO:0003723">
    <property type="term" value="F:RNA binding"/>
    <property type="evidence" value="ECO:0007669"/>
    <property type="project" value="InterPro"/>
</dbReference>
<dbReference type="GO" id="GO:1990481">
    <property type="term" value="P:mRNA pseudouridine synthesis"/>
    <property type="evidence" value="ECO:0007669"/>
    <property type="project" value="TreeGrafter"/>
</dbReference>
<dbReference type="AlphaFoldDB" id="A0A7D9IHD2"/>
<protein>
    <submittedName>
        <fullName evidence="6">tRNA pseudouridine(38 39) synthase-like</fullName>
    </submittedName>
</protein>
<dbReference type="Gene3D" id="3.30.70.660">
    <property type="entry name" value="Pseudouridine synthase I, catalytic domain, C-terminal subdomain"/>
    <property type="match status" value="1"/>
</dbReference>
<dbReference type="GO" id="GO:0031119">
    <property type="term" value="P:tRNA pseudouridine synthesis"/>
    <property type="evidence" value="ECO:0007669"/>
    <property type="project" value="TreeGrafter"/>
</dbReference>
<dbReference type="OrthoDB" id="25767at2759"/>
<comment type="caution">
    <text evidence="6">The sequence shown here is derived from an EMBL/GenBank/DDBJ whole genome shotgun (WGS) entry which is preliminary data.</text>
</comment>
<dbReference type="InterPro" id="IPR020103">
    <property type="entry name" value="PsdUridine_synth_cat_dom_sf"/>
</dbReference>
<dbReference type="GO" id="GO:0005634">
    <property type="term" value="C:nucleus"/>
    <property type="evidence" value="ECO:0007669"/>
    <property type="project" value="TreeGrafter"/>
</dbReference>
<dbReference type="FunFam" id="3.30.70.580:FF:000007">
    <property type="entry name" value="tRNA pseudouridine synthase"/>
    <property type="match status" value="1"/>
</dbReference>